<dbReference type="AlphaFoldDB" id="I4H911"/>
<gene>
    <name evidence="1" type="ORF">MICAF_40018</name>
</gene>
<dbReference type="RefSeq" id="WP_002785216.1">
    <property type="nucleotide sequence ID" value="NZ_HE973314.1"/>
</dbReference>
<comment type="caution">
    <text evidence="1">The sequence shown here is derived from an EMBL/GenBank/DDBJ whole genome shotgun (WGS) entry which is preliminary data.</text>
</comment>
<organism evidence="1 2">
    <name type="scientific">Microcystis aeruginosa PCC 9807</name>
    <dbReference type="NCBI Taxonomy" id="1160283"/>
    <lineage>
        <taxon>Bacteria</taxon>
        <taxon>Bacillati</taxon>
        <taxon>Cyanobacteriota</taxon>
        <taxon>Cyanophyceae</taxon>
        <taxon>Oscillatoriophycideae</taxon>
        <taxon>Chroococcales</taxon>
        <taxon>Microcystaceae</taxon>
        <taxon>Microcystis</taxon>
    </lineage>
</organism>
<protein>
    <submittedName>
        <fullName evidence="1">Uncharacterized protein</fullName>
    </submittedName>
</protein>
<sequence length="74" mass="8337">MSYYYLIEVDPHSPLDMDIQRKVAAAVHGQGSRGYRDYYRVTADSVPEAVGRILINDRLLTQRQADLSGIGEPK</sequence>
<name>I4H911_MICAE</name>
<accession>I4H911</accession>
<reference evidence="1 2" key="1">
    <citation type="submission" date="2012-04" db="EMBL/GenBank/DDBJ databases">
        <authorList>
            <person name="Genoscope - CEA"/>
        </authorList>
    </citation>
    <scope>NUCLEOTIDE SEQUENCE [LARGE SCALE GENOMIC DNA]</scope>
    <source>
        <strain evidence="1 2">9807</strain>
    </source>
</reference>
<evidence type="ECO:0000313" key="2">
    <source>
        <dbReference type="Proteomes" id="UP000003613"/>
    </source>
</evidence>
<dbReference type="EMBL" id="CAIM01000334">
    <property type="protein sequence ID" value="CCI18535.1"/>
    <property type="molecule type" value="Genomic_DNA"/>
</dbReference>
<dbReference type="Proteomes" id="UP000003613">
    <property type="component" value="Unassembled WGS sequence"/>
</dbReference>
<proteinExistence type="predicted"/>
<dbReference type="HOGENOM" id="CLU_2683706_0_0_3"/>
<evidence type="ECO:0000313" key="1">
    <source>
        <dbReference type="EMBL" id="CCI18535.1"/>
    </source>
</evidence>